<proteinExistence type="predicted"/>
<evidence type="ECO:0000313" key="1">
    <source>
        <dbReference type="EMBL" id="KAG6386107.1"/>
    </source>
</evidence>
<keyword evidence="2" id="KW-1185">Reference proteome</keyword>
<sequence length="103" mass="11876">MTSRLATSAIRCLSLRRGVRSSVYVSAAEARFVRRNLEEIDPRQLKPWDIKRELAKPPAYHWPPDLALSVYEIKCTSSCLQLDIYPKPKPETLVYYHGCVLEL</sequence>
<reference evidence="1" key="1">
    <citation type="submission" date="2018-01" db="EMBL/GenBank/DDBJ databases">
        <authorList>
            <person name="Mao J.F."/>
        </authorList>
    </citation>
    <scope>NUCLEOTIDE SEQUENCE</scope>
    <source>
        <strain evidence="1">Huo1</strain>
        <tissue evidence="1">Leaf</tissue>
    </source>
</reference>
<gene>
    <name evidence="1" type="ORF">SASPL_154995</name>
</gene>
<evidence type="ECO:0000313" key="2">
    <source>
        <dbReference type="Proteomes" id="UP000298416"/>
    </source>
</evidence>
<dbReference type="AlphaFoldDB" id="A0A8X8W112"/>
<dbReference type="EMBL" id="PNBA02000022">
    <property type="protein sequence ID" value="KAG6386107.1"/>
    <property type="molecule type" value="Genomic_DNA"/>
</dbReference>
<comment type="caution">
    <text evidence="1">The sequence shown here is derived from an EMBL/GenBank/DDBJ whole genome shotgun (WGS) entry which is preliminary data.</text>
</comment>
<accession>A0A8X8W112</accession>
<dbReference type="Proteomes" id="UP000298416">
    <property type="component" value="Unassembled WGS sequence"/>
</dbReference>
<organism evidence="1">
    <name type="scientific">Salvia splendens</name>
    <name type="common">Scarlet sage</name>
    <dbReference type="NCBI Taxonomy" id="180675"/>
    <lineage>
        <taxon>Eukaryota</taxon>
        <taxon>Viridiplantae</taxon>
        <taxon>Streptophyta</taxon>
        <taxon>Embryophyta</taxon>
        <taxon>Tracheophyta</taxon>
        <taxon>Spermatophyta</taxon>
        <taxon>Magnoliopsida</taxon>
        <taxon>eudicotyledons</taxon>
        <taxon>Gunneridae</taxon>
        <taxon>Pentapetalae</taxon>
        <taxon>asterids</taxon>
        <taxon>lamiids</taxon>
        <taxon>Lamiales</taxon>
        <taxon>Lamiaceae</taxon>
        <taxon>Nepetoideae</taxon>
        <taxon>Mentheae</taxon>
        <taxon>Salviinae</taxon>
        <taxon>Salvia</taxon>
        <taxon>Salvia subgen. Calosphace</taxon>
        <taxon>core Calosphace</taxon>
    </lineage>
</organism>
<protein>
    <submittedName>
        <fullName evidence="1">Uncharacterized protein</fullName>
    </submittedName>
</protein>
<name>A0A8X8W112_SALSN</name>
<reference evidence="1" key="2">
    <citation type="submission" date="2020-08" db="EMBL/GenBank/DDBJ databases">
        <title>Plant Genome Project.</title>
        <authorList>
            <person name="Zhang R.-G."/>
        </authorList>
    </citation>
    <scope>NUCLEOTIDE SEQUENCE</scope>
    <source>
        <strain evidence="1">Huo1</strain>
        <tissue evidence="1">Leaf</tissue>
    </source>
</reference>